<sequence>VRKPVQAAVKKLQEMGDTMSLHDQLQLARETVEALKHQNVTLQEQLAEAQSTPTPPPLPLIRHRPAVPRLDMDWLHNGTDSAAEKNGLTIRKSSSSPLQNGHTTVVEVNEPEMEVITDPALMPRWEYDQIACDIVHATRAAILRKRFMERWKKDRADAEER</sequence>
<name>A0AAV5UL52_9BILA</name>
<proteinExistence type="predicted"/>
<feature type="non-terminal residue" evidence="2">
    <location>
        <position position="161"/>
    </location>
</feature>
<evidence type="ECO:0000313" key="2">
    <source>
        <dbReference type="EMBL" id="GMT07413.1"/>
    </source>
</evidence>
<dbReference type="EMBL" id="BTSX01000006">
    <property type="protein sequence ID" value="GMT07413.1"/>
    <property type="molecule type" value="Genomic_DNA"/>
</dbReference>
<evidence type="ECO:0000256" key="1">
    <source>
        <dbReference type="SAM" id="Coils"/>
    </source>
</evidence>
<accession>A0AAV5UL52</accession>
<dbReference type="Proteomes" id="UP001432027">
    <property type="component" value="Unassembled WGS sequence"/>
</dbReference>
<reference evidence="2" key="1">
    <citation type="submission" date="2023-10" db="EMBL/GenBank/DDBJ databases">
        <title>Genome assembly of Pristionchus species.</title>
        <authorList>
            <person name="Yoshida K."/>
            <person name="Sommer R.J."/>
        </authorList>
    </citation>
    <scope>NUCLEOTIDE SEQUENCE</scope>
    <source>
        <strain evidence="2">RS0144</strain>
    </source>
</reference>
<evidence type="ECO:0000313" key="3">
    <source>
        <dbReference type="Proteomes" id="UP001432027"/>
    </source>
</evidence>
<gene>
    <name evidence="2" type="ORF">PENTCL1PPCAC_29587</name>
</gene>
<protein>
    <submittedName>
        <fullName evidence="2">Uncharacterized protein</fullName>
    </submittedName>
</protein>
<keyword evidence="3" id="KW-1185">Reference proteome</keyword>
<dbReference type="AlphaFoldDB" id="A0AAV5UL52"/>
<comment type="caution">
    <text evidence="2">The sequence shown here is derived from an EMBL/GenBank/DDBJ whole genome shotgun (WGS) entry which is preliminary data.</text>
</comment>
<feature type="non-terminal residue" evidence="2">
    <location>
        <position position="1"/>
    </location>
</feature>
<keyword evidence="1" id="KW-0175">Coiled coil</keyword>
<feature type="coiled-coil region" evidence="1">
    <location>
        <begin position="25"/>
        <end position="52"/>
    </location>
</feature>
<organism evidence="2 3">
    <name type="scientific">Pristionchus entomophagus</name>
    <dbReference type="NCBI Taxonomy" id="358040"/>
    <lineage>
        <taxon>Eukaryota</taxon>
        <taxon>Metazoa</taxon>
        <taxon>Ecdysozoa</taxon>
        <taxon>Nematoda</taxon>
        <taxon>Chromadorea</taxon>
        <taxon>Rhabditida</taxon>
        <taxon>Rhabditina</taxon>
        <taxon>Diplogasteromorpha</taxon>
        <taxon>Diplogasteroidea</taxon>
        <taxon>Neodiplogasteridae</taxon>
        <taxon>Pristionchus</taxon>
    </lineage>
</organism>